<dbReference type="SMART" id="SM00612">
    <property type="entry name" value="Kelch"/>
    <property type="match status" value="6"/>
</dbReference>
<dbReference type="SMART" id="SM00875">
    <property type="entry name" value="BACK"/>
    <property type="match status" value="1"/>
</dbReference>
<dbReference type="InterPro" id="IPR006652">
    <property type="entry name" value="Kelch_1"/>
</dbReference>
<sequence>MPAVVSDSGRMDAVSSGLVGMPASPCPTCTADSEEDTGRRGTQTFNHMHMRRAFLLMNDLRSKKTLCDVQLVAGSVEVPAHRVVLASCSPYFCAMFTGDMSESRAHQVEIREVDGHTLRKLVDYIYTAEIEVSEDNVQVLLPAASLLQLMDVRQVCCEFLQAQLHPSNCLGIRAFADLHTCTQLLSQADAYAEQHFSEVVQGEEFLSLSLQQVCSLISSDKLTVSTEEKVFEAMITWIKHNKLDRLQFMPTLMEHVRLPLLSRDYLVQIVEEEALIKNNNTCKDFLIEAMKYHLLPADQRHLIKTDRTRPRTPVSNPKVMVVVGGQAPKAIRSVECYDFQEDRWYQVADLPSRRCRAGVVSMGGRVFAVGGFNSSLRERTVDVYDGAKDQWESVASMQERRSTLGAAVLQDLLYAVGGFNGSIGLSTVEVYNQKTNEWLYVAPMNTRRSSVGVGVVDGKLYAVGGYDGASRQCLSTVEEYDPVSDQWCYVADMSTRRSGAGVGVLGGLLYAAGGHDGPLVRKSVEVFDPQANTWRLVCDMNMCRRNAGVCAVNGLLYVIGGDDGSCNLSSVEFYNPATDKWSLIPTNMSNGRSYAGVAVIDKPL</sequence>
<evidence type="ECO:0000256" key="2">
    <source>
        <dbReference type="ARBA" id="ARBA00022441"/>
    </source>
</evidence>
<protein>
    <submittedName>
        <fullName evidence="8">Kelch-like family member 3</fullName>
    </submittedName>
</protein>
<dbReference type="GO" id="GO:0016567">
    <property type="term" value="P:protein ubiquitination"/>
    <property type="evidence" value="ECO:0007669"/>
    <property type="project" value="UniProtKB-UniPathway"/>
</dbReference>
<evidence type="ECO:0000256" key="6">
    <source>
        <dbReference type="ARBA" id="ARBA00023212"/>
    </source>
</evidence>
<dbReference type="InterPro" id="IPR011705">
    <property type="entry name" value="BACK"/>
</dbReference>
<reference evidence="8 9" key="2">
    <citation type="submission" date="2017-04" db="EMBL/GenBank/DDBJ databases">
        <title>CpG methylation of centromeres and impact of large insertions on vertebrate speciation.</title>
        <authorList>
            <person name="Ichikawa K."/>
            <person name="Yoshimura J."/>
            <person name="Morishita S."/>
        </authorList>
    </citation>
    <scope>NUCLEOTIDE SEQUENCE</scope>
    <source>
        <strain evidence="8 9">HNI</strain>
    </source>
</reference>
<keyword evidence="5" id="KW-0009">Actin-binding</keyword>
<dbReference type="AlphaFoldDB" id="A0A3P9LXA1"/>
<keyword evidence="3" id="KW-0963">Cytoplasm</keyword>
<evidence type="ECO:0000313" key="9">
    <source>
        <dbReference type="Proteomes" id="UP000265180"/>
    </source>
</evidence>
<dbReference type="FunFam" id="1.25.40.420:FF:000001">
    <property type="entry name" value="Kelch-like family member 12"/>
    <property type="match status" value="1"/>
</dbReference>
<dbReference type="Pfam" id="PF00651">
    <property type="entry name" value="BTB"/>
    <property type="match status" value="1"/>
</dbReference>
<dbReference type="PANTHER" id="PTHR24412:SF179">
    <property type="entry name" value="KELCH-LIKE PROTEIN 3"/>
    <property type="match status" value="1"/>
</dbReference>
<keyword evidence="4" id="KW-0677">Repeat</keyword>
<evidence type="ECO:0000256" key="3">
    <source>
        <dbReference type="ARBA" id="ARBA00022490"/>
    </source>
</evidence>
<dbReference type="Ensembl" id="ENSORLT00020004731.1">
    <property type="protein sequence ID" value="ENSORLP00020025319.1"/>
    <property type="gene ID" value="ENSORLG00020007217.1"/>
</dbReference>
<dbReference type="InterPro" id="IPR011333">
    <property type="entry name" value="SKP1/BTB/POZ_sf"/>
</dbReference>
<reference evidence="8" key="4">
    <citation type="submission" date="2025-09" db="UniProtKB">
        <authorList>
            <consortium name="Ensembl"/>
        </authorList>
    </citation>
    <scope>IDENTIFICATION</scope>
    <source>
        <strain evidence="8">HNI</strain>
    </source>
</reference>
<evidence type="ECO:0000259" key="7">
    <source>
        <dbReference type="PROSITE" id="PS50097"/>
    </source>
</evidence>
<dbReference type="UniPathway" id="UPA00143"/>
<dbReference type="InterPro" id="IPR017096">
    <property type="entry name" value="BTB-kelch_protein"/>
</dbReference>
<name>A0A3P9LXA1_ORYLA</name>
<evidence type="ECO:0000256" key="4">
    <source>
        <dbReference type="ARBA" id="ARBA00022737"/>
    </source>
</evidence>
<dbReference type="FunFam" id="2.120.10.80:FF:000002">
    <property type="entry name" value="Kelch-like family member 2"/>
    <property type="match status" value="1"/>
</dbReference>
<dbReference type="SUPFAM" id="SSF54695">
    <property type="entry name" value="POZ domain"/>
    <property type="match status" value="1"/>
</dbReference>
<evidence type="ECO:0000313" key="8">
    <source>
        <dbReference type="Ensembl" id="ENSORLP00020025319.1"/>
    </source>
</evidence>
<organism evidence="8 9">
    <name type="scientific">Oryzias latipes</name>
    <name type="common">Japanese rice fish</name>
    <name type="synonym">Japanese killifish</name>
    <dbReference type="NCBI Taxonomy" id="8090"/>
    <lineage>
        <taxon>Eukaryota</taxon>
        <taxon>Metazoa</taxon>
        <taxon>Chordata</taxon>
        <taxon>Craniata</taxon>
        <taxon>Vertebrata</taxon>
        <taxon>Euteleostomi</taxon>
        <taxon>Actinopterygii</taxon>
        <taxon>Neopterygii</taxon>
        <taxon>Teleostei</taxon>
        <taxon>Neoteleostei</taxon>
        <taxon>Acanthomorphata</taxon>
        <taxon>Ovalentaria</taxon>
        <taxon>Atherinomorphae</taxon>
        <taxon>Beloniformes</taxon>
        <taxon>Adrianichthyidae</taxon>
        <taxon>Oryziinae</taxon>
        <taxon>Oryzias</taxon>
    </lineage>
</organism>
<keyword evidence="6" id="KW-0206">Cytoskeleton</keyword>
<dbReference type="PROSITE" id="PS50097">
    <property type="entry name" value="BTB"/>
    <property type="match status" value="1"/>
</dbReference>
<feature type="domain" description="BTB" evidence="7">
    <location>
        <begin position="67"/>
        <end position="134"/>
    </location>
</feature>
<reference key="1">
    <citation type="journal article" date="2007" name="Nature">
        <title>The medaka draft genome and insights into vertebrate genome evolution.</title>
        <authorList>
            <person name="Kasahara M."/>
            <person name="Naruse K."/>
            <person name="Sasaki S."/>
            <person name="Nakatani Y."/>
            <person name="Qu W."/>
            <person name="Ahsan B."/>
            <person name="Yamada T."/>
            <person name="Nagayasu Y."/>
            <person name="Doi K."/>
            <person name="Kasai Y."/>
            <person name="Jindo T."/>
            <person name="Kobayashi D."/>
            <person name="Shimada A."/>
            <person name="Toyoda A."/>
            <person name="Kuroki Y."/>
            <person name="Fujiyama A."/>
            <person name="Sasaki T."/>
            <person name="Shimizu A."/>
            <person name="Asakawa S."/>
            <person name="Shimizu N."/>
            <person name="Hashimoto S."/>
            <person name="Yang J."/>
            <person name="Lee Y."/>
            <person name="Matsushima K."/>
            <person name="Sugano S."/>
            <person name="Sakaizumi M."/>
            <person name="Narita T."/>
            <person name="Ohishi K."/>
            <person name="Haga S."/>
            <person name="Ohta F."/>
            <person name="Nomoto H."/>
            <person name="Nogata K."/>
            <person name="Morishita T."/>
            <person name="Endo T."/>
            <person name="Shin-I T."/>
            <person name="Takeda H."/>
            <person name="Morishita S."/>
            <person name="Kohara Y."/>
        </authorList>
    </citation>
    <scope>NUCLEOTIDE SEQUENCE [LARGE SCALE GENOMIC DNA]</scope>
    <source>
        <strain>Hd-rR</strain>
    </source>
</reference>
<reference evidence="8" key="3">
    <citation type="submission" date="2025-08" db="UniProtKB">
        <authorList>
            <consortium name="Ensembl"/>
        </authorList>
    </citation>
    <scope>IDENTIFICATION</scope>
    <source>
        <strain evidence="8">HNI</strain>
    </source>
</reference>
<comment type="subcellular location">
    <subcellularLocation>
        <location evidence="1">Cytoplasm</location>
        <location evidence="1">Cytoskeleton</location>
    </subcellularLocation>
</comment>
<dbReference type="PIRSF" id="PIRSF037037">
    <property type="entry name" value="Kelch-like_protein_gigaxonin"/>
    <property type="match status" value="1"/>
</dbReference>
<dbReference type="FunFam" id="3.30.710.10:FF:000001">
    <property type="entry name" value="Kelch-like family member 20"/>
    <property type="match status" value="1"/>
</dbReference>
<dbReference type="Pfam" id="PF01344">
    <property type="entry name" value="Kelch_1"/>
    <property type="match status" value="6"/>
</dbReference>
<dbReference type="GO" id="GO:0003779">
    <property type="term" value="F:actin binding"/>
    <property type="evidence" value="ECO:0007669"/>
    <property type="project" value="UniProtKB-KW"/>
</dbReference>
<dbReference type="PRINTS" id="PR00501">
    <property type="entry name" value="KELCHREPEAT"/>
</dbReference>
<evidence type="ECO:0000256" key="5">
    <source>
        <dbReference type="ARBA" id="ARBA00023203"/>
    </source>
</evidence>
<accession>A0A3P9LXA1</accession>
<dbReference type="GO" id="GO:0005856">
    <property type="term" value="C:cytoskeleton"/>
    <property type="evidence" value="ECO:0007669"/>
    <property type="project" value="UniProtKB-SubCell"/>
</dbReference>
<dbReference type="InterPro" id="IPR015915">
    <property type="entry name" value="Kelch-typ_b-propeller"/>
</dbReference>
<dbReference type="PANTHER" id="PTHR24412">
    <property type="entry name" value="KELCH PROTEIN"/>
    <property type="match status" value="1"/>
</dbReference>
<proteinExistence type="predicted"/>
<dbReference type="Gene3D" id="3.30.710.10">
    <property type="entry name" value="Potassium Channel Kv1.1, Chain A"/>
    <property type="match status" value="1"/>
</dbReference>
<dbReference type="Proteomes" id="UP000265180">
    <property type="component" value="Chromosome 10"/>
</dbReference>
<keyword evidence="2" id="KW-0880">Kelch repeat</keyword>
<dbReference type="Gene3D" id="1.25.40.420">
    <property type="match status" value="1"/>
</dbReference>
<dbReference type="CDD" id="cd18235">
    <property type="entry name" value="BTB_POZ_KLHL2-like"/>
    <property type="match status" value="1"/>
</dbReference>
<dbReference type="InterPro" id="IPR011043">
    <property type="entry name" value="Gal_Oxase/kelch_b-propeller"/>
</dbReference>
<dbReference type="Gene3D" id="2.120.10.80">
    <property type="entry name" value="Kelch-type beta propeller"/>
    <property type="match status" value="1"/>
</dbReference>
<dbReference type="Pfam" id="PF07707">
    <property type="entry name" value="BACK"/>
    <property type="match status" value="1"/>
</dbReference>
<dbReference type="SUPFAM" id="SSF50965">
    <property type="entry name" value="Galactose oxidase, central domain"/>
    <property type="match status" value="1"/>
</dbReference>
<dbReference type="InterPro" id="IPR000210">
    <property type="entry name" value="BTB/POZ_dom"/>
</dbReference>
<evidence type="ECO:0000256" key="1">
    <source>
        <dbReference type="ARBA" id="ARBA00004245"/>
    </source>
</evidence>
<dbReference type="SMART" id="SM00225">
    <property type="entry name" value="BTB"/>
    <property type="match status" value="1"/>
</dbReference>